<sequence length="216" mass="24563">MSREEQQPRAPATGQMSQEEIRQAAQAAVGNGTAPSGDGHIEKIRDILFGNHFQHITRQLTRLESLLQQETAELREDMLRRYDVLENYIKTEVDSLNQRLTTEQNTRAGAIDKLVRDVKALGAVFEKKTEQLAEQTAESQHELRELLLEQSKALAEDIRNRYDDLSGLLAQQLDDLRQVKTDRAALASLFGEMAIRLNREESRPGQPSELNREESQ</sequence>
<evidence type="ECO:0000313" key="3">
    <source>
        <dbReference type="Proteomes" id="UP000019140"/>
    </source>
</evidence>
<gene>
    <name evidence="2" type="ORF">ETSY2_35995</name>
</gene>
<accession>W4LWS4</accession>
<name>W4LWS4_9BACT</name>
<protein>
    <submittedName>
        <fullName evidence="2">Uncharacterized protein</fullName>
    </submittedName>
</protein>
<organism evidence="2 3">
    <name type="scientific">Candidatus Entotheonella gemina</name>
    <dbReference type="NCBI Taxonomy" id="1429439"/>
    <lineage>
        <taxon>Bacteria</taxon>
        <taxon>Pseudomonadati</taxon>
        <taxon>Nitrospinota/Tectimicrobiota group</taxon>
        <taxon>Candidatus Tectimicrobiota</taxon>
        <taxon>Candidatus Entotheonellia</taxon>
        <taxon>Candidatus Entotheonellales</taxon>
        <taxon>Candidatus Entotheonellaceae</taxon>
        <taxon>Candidatus Entotheonella</taxon>
    </lineage>
</organism>
<dbReference type="SUPFAM" id="SSF58113">
    <property type="entry name" value="Apolipoprotein A-I"/>
    <property type="match status" value="1"/>
</dbReference>
<proteinExistence type="predicted"/>
<keyword evidence="3" id="KW-1185">Reference proteome</keyword>
<dbReference type="Gene3D" id="1.20.120.20">
    <property type="entry name" value="Apolipoprotein"/>
    <property type="match status" value="1"/>
</dbReference>
<feature type="region of interest" description="Disordered" evidence="1">
    <location>
        <begin position="1"/>
        <end position="37"/>
    </location>
</feature>
<dbReference type="EMBL" id="AZHX01001553">
    <property type="protein sequence ID" value="ETX02216.1"/>
    <property type="molecule type" value="Genomic_DNA"/>
</dbReference>
<dbReference type="HOGENOM" id="CLU_110156_1_0_7"/>
<evidence type="ECO:0000313" key="2">
    <source>
        <dbReference type="EMBL" id="ETX02216.1"/>
    </source>
</evidence>
<comment type="caution">
    <text evidence="2">The sequence shown here is derived from an EMBL/GenBank/DDBJ whole genome shotgun (WGS) entry which is preliminary data.</text>
</comment>
<evidence type="ECO:0000256" key="1">
    <source>
        <dbReference type="SAM" id="MobiDB-lite"/>
    </source>
</evidence>
<reference evidence="2 3" key="1">
    <citation type="journal article" date="2014" name="Nature">
        <title>An environmental bacterial taxon with a large and distinct metabolic repertoire.</title>
        <authorList>
            <person name="Wilson M.C."/>
            <person name="Mori T."/>
            <person name="Ruckert C."/>
            <person name="Uria A.R."/>
            <person name="Helf M.J."/>
            <person name="Takada K."/>
            <person name="Gernert C."/>
            <person name="Steffens U.A."/>
            <person name="Heycke N."/>
            <person name="Schmitt S."/>
            <person name="Rinke C."/>
            <person name="Helfrich E.J."/>
            <person name="Brachmann A.O."/>
            <person name="Gurgui C."/>
            <person name="Wakimoto T."/>
            <person name="Kracht M."/>
            <person name="Crusemann M."/>
            <person name="Hentschel U."/>
            <person name="Abe I."/>
            <person name="Matsunaga S."/>
            <person name="Kalinowski J."/>
            <person name="Takeyama H."/>
            <person name="Piel J."/>
        </authorList>
    </citation>
    <scope>NUCLEOTIDE SEQUENCE [LARGE SCALE GENOMIC DNA]</scope>
    <source>
        <strain evidence="3">TSY2</strain>
    </source>
</reference>
<dbReference type="AlphaFoldDB" id="W4LWS4"/>
<dbReference type="Proteomes" id="UP000019140">
    <property type="component" value="Unassembled WGS sequence"/>
</dbReference>